<organism evidence="2 3">
    <name type="scientific">Smittium culicis</name>
    <dbReference type="NCBI Taxonomy" id="133412"/>
    <lineage>
        <taxon>Eukaryota</taxon>
        <taxon>Fungi</taxon>
        <taxon>Fungi incertae sedis</taxon>
        <taxon>Zoopagomycota</taxon>
        <taxon>Kickxellomycotina</taxon>
        <taxon>Harpellomycetes</taxon>
        <taxon>Harpellales</taxon>
        <taxon>Legeriomycetaceae</taxon>
        <taxon>Smittium</taxon>
    </lineage>
</organism>
<evidence type="ECO:0000313" key="2">
    <source>
        <dbReference type="EMBL" id="OMJ30352.1"/>
    </source>
</evidence>
<reference evidence="3" key="1">
    <citation type="submission" date="2017-01" db="EMBL/GenBank/DDBJ databases">
        <authorList>
            <person name="Wang Y."/>
            <person name="White M."/>
            <person name="Kvist S."/>
            <person name="Moncalvo J.-M."/>
        </authorList>
    </citation>
    <scope>NUCLEOTIDE SEQUENCE [LARGE SCALE GENOMIC DNA]</scope>
    <source>
        <strain evidence="3">ID-206-W2</strain>
    </source>
</reference>
<protein>
    <submittedName>
        <fullName evidence="2">Uncharacterized protein</fullName>
    </submittedName>
</protein>
<accession>A0A1R1YTY0</accession>
<feature type="compositionally biased region" description="Polar residues" evidence="1">
    <location>
        <begin position="175"/>
        <end position="186"/>
    </location>
</feature>
<dbReference type="Proteomes" id="UP000187429">
    <property type="component" value="Unassembled WGS sequence"/>
</dbReference>
<feature type="region of interest" description="Disordered" evidence="1">
    <location>
        <begin position="171"/>
        <end position="193"/>
    </location>
</feature>
<sequence length="408" mass="46111">MPATLAGGRCWIPDLLRFLARALHEIAYQCKRIADNIICGPTPLSCWTLGISLLRQYHNISIRSQVWRDNLPQITGNCRANMESLLEYRDTPTGHLHPVSNEPGRCAIEDDCPDRMVDFPYRLQGYPGPVVPRQGSRSNRRLHAAMVSMEERRTVDTNTSNPTVAIGNVVPRTNEFGNPPTNILTGNSGGARPQKRQVAFDEEQVLLRKWGPSSDLEIIPLTTKLCWLLLICGFLRASYIRRIDNSMTIIYNDVLRLVMVAPKEKRGGQPIMKPCEIKSHADPLLCPVEAYKSYILHGKDVQCMRKHDNHPDTTLSMLVRHIRDFNKPLSVNSISRHVHMLSVLIVRSPNTLRLKTRTLGPNLAAAEGVPSSDIVGQAFWSNYYMFDNYYRLSRSTNSNITESVLTLE</sequence>
<name>A0A1R1YTY0_9FUNG</name>
<proteinExistence type="predicted"/>
<dbReference type="OrthoDB" id="5588333at2759"/>
<comment type="caution">
    <text evidence="2">The sequence shown here is derived from an EMBL/GenBank/DDBJ whole genome shotgun (WGS) entry which is preliminary data.</text>
</comment>
<gene>
    <name evidence="2" type="ORF">AYI69_g97</name>
</gene>
<dbReference type="AlphaFoldDB" id="A0A1R1YTY0"/>
<dbReference type="EMBL" id="LSSM01000022">
    <property type="protein sequence ID" value="OMJ30352.1"/>
    <property type="molecule type" value="Genomic_DNA"/>
</dbReference>
<keyword evidence="3" id="KW-1185">Reference proteome</keyword>
<evidence type="ECO:0000256" key="1">
    <source>
        <dbReference type="SAM" id="MobiDB-lite"/>
    </source>
</evidence>
<evidence type="ECO:0000313" key="3">
    <source>
        <dbReference type="Proteomes" id="UP000187429"/>
    </source>
</evidence>